<sequence length="162" mass="18144">MTLEIEKLLDETGWQLLQELQQNARLSYSELGQRVGLSAPAVADRLRRMEEASIINGYRAEINLAAVGLPIMAIIRLRDMVGQSCLRVMNWASEIPEVIECYRVTGNDMIVLKVVTTSIEHLDNVIAQLNMYGSPSTSVVLSRPTQPRVITHDLIQSNTETH</sequence>
<dbReference type="PANTHER" id="PTHR30154:SF53">
    <property type="entry name" value="HTH-TYPE TRANSCRIPTIONAL REGULATOR LRPC"/>
    <property type="match status" value="1"/>
</dbReference>
<dbReference type="RefSeq" id="WP_220199275.1">
    <property type="nucleotide sequence ID" value="NZ_BNJF01000007.1"/>
</dbReference>
<proteinExistence type="predicted"/>
<dbReference type="SMART" id="SM00344">
    <property type="entry name" value="HTH_ASNC"/>
    <property type="match status" value="1"/>
</dbReference>
<dbReference type="InterPro" id="IPR019888">
    <property type="entry name" value="Tscrpt_reg_AsnC-like"/>
</dbReference>
<dbReference type="CDD" id="cd00090">
    <property type="entry name" value="HTH_ARSR"/>
    <property type="match status" value="1"/>
</dbReference>
<dbReference type="Gene3D" id="3.30.70.920">
    <property type="match status" value="1"/>
</dbReference>
<keyword evidence="6" id="KW-1185">Reference proteome</keyword>
<dbReference type="GO" id="GO:0043565">
    <property type="term" value="F:sequence-specific DNA binding"/>
    <property type="evidence" value="ECO:0007669"/>
    <property type="project" value="InterPro"/>
</dbReference>
<dbReference type="GO" id="GO:0043200">
    <property type="term" value="P:response to amino acid"/>
    <property type="evidence" value="ECO:0007669"/>
    <property type="project" value="TreeGrafter"/>
</dbReference>
<dbReference type="InterPro" id="IPR011008">
    <property type="entry name" value="Dimeric_a/b-barrel"/>
</dbReference>
<evidence type="ECO:0000256" key="2">
    <source>
        <dbReference type="ARBA" id="ARBA00023125"/>
    </source>
</evidence>
<dbReference type="InterPro" id="IPR036388">
    <property type="entry name" value="WH-like_DNA-bd_sf"/>
</dbReference>
<dbReference type="PANTHER" id="PTHR30154">
    <property type="entry name" value="LEUCINE-RESPONSIVE REGULATORY PROTEIN"/>
    <property type="match status" value="1"/>
</dbReference>
<accession>A0A8J3IDX5</accession>
<dbReference type="Pfam" id="PF13404">
    <property type="entry name" value="HTH_AsnC-type"/>
    <property type="match status" value="1"/>
</dbReference>
<reference evidence="5" key="1">
    <citation type="submission" date="2020-10" db="EMBL/GenBank/DDBJ databases">
        <title>Taxonomic study of unclassified bacteria belonging to the class Ktedonobacteria.</title>
        <authorList>
            <person name="Yabe S."/>
            <person name="Wang C.M."/>
            <person name="Zheng Y."/>
            <person name="Sakai Y."/>
            <person name="Cavaletti L."/>
            <person name="Monciardini P."/>
            <person name="Donadio S."/>
        </authorList>
    </citation>
    <scope>NUCLEOTIDE SEQUENCE</scope>
    <source>
        <strain evidence="5">SOSP1-1</strain>
    </source>
</reference>
<comment type="caution">
    <text evidence="5">The sequence shown here is derived from an EMBL/GenBank/DDBJ whole genome shotgun (WGS) entry which is preliminary data.</text>
</comment>
<feature type="domain" description="HTH asnC-type" evidence="4">
    <location>
        <begin position="9"/>
        <end position="70"/>
    </location>
</feature>
<dbReference type="Pfam" id="PF01037">
    <property type="entry name" value="AsnC_trans_reg"/>
    <property type="match status" value="1"/>
</dbReference>
<name>A0A8J3IDX5_9CHLR</name>
<evidence type="ECO:0000256" key="1">
    <source>
        <dbReference type="ARBA" id="ARBA00023015"/>
    </source>
</evidence>
<dbReference type="InterPro" id="IPR036390">
    <property type="entry name" value="WH_DNA-bd_sf"/>
</dbReference>
<protein>
    <submittedName>
        <fullName evidence="5">AsnC family transcriptional regulator</fullName>
    </submittedName>
</protein>
<evidence type="ECO:0000256" key="3">
    <source>
        <dbReference type="ARBA" id="ARBA00023163"/>
    </source>
</evidence>
<evidence type="ECO:0000313" key="5">
    <source>
        <dbReference type="EMBL" id="GHO50224.1"/>
    </source>
</evidence>
<dbReference type="PROSITE" id="PS50956">
    <property type="entry name" value="HTH_ASNC_2"/>
    <property type="match status" value="1"/>
</dbReference>
<organism evidence="5 6">
    <name type="scientific">Ktedonospora formicarum</name>
    <dbReference type="NCBI Taxonomy" id="2778364"/>
    <lineage>
        <taxon>Bacteria</taxon>
        <taxon>Bacillati</taxon>
        <taxon>Chloroflexota</taxon>
        <taxon>Ktedonobacteria</taxon>
        <taxon>Ktedonobacterales</taxon>
        <taxon>Ktedonobacteraceae</taxon>
        <taxon>Ktedonospora</taxon>
    </lineage>
</organism>
<dbReference type="EMBL" id="BNJF01000007">
    <property type="protein sequence ID" value="GHO50224.1"/>
    <property type="molecule type" value="Genomic_DNA"/>
</dbReference>
<dbReference type="SUPFAM" id="SSF54909">
    <property type="entry name" value="Dimeric alpha+beta barrel"/>
    <property type="match status" value="1"/>
</dbReference>
<dbReference type="PRINTS" id="PR00033">
    <property type="entry name" value="HTHASNC"/>
</dbReference>
<evidence type="ECO:0000313" key="6">
    <source>
        <dbReference type="Proteomes" id="UP000612362"/>
    </source>
</evidence>
<dbReference type="SUPFAM" id="SSF46785">
    <property type="entry name" value="Winged helix' DNA-binding domain"/>
    <property type="match status" value="1"/>
</dbReference>
<dbReference type="FunFam" id="1.10.10.10:FF:000186">
    <property type="entry name" value="AsnC family transcriptional regulator"/>
    <property type="match status" value="1"/>
</dbReference>
<dbReference type="Proteomes" id="UP000612362">
    <property type="component" value="Unassembled WGS sequence"/>
</dbReference>
<dbReference type="Gene3D" id="1.10.10.10">
    <property type="entry name" value="Winged helix-like DNA-binding domain superfamily/Winged helix DNA-binding domain"/>
    <property type="match status" value="1"/>
</dbReference>
<gene>
    <name evidence="5" type="ORF">KSX_83870</name>
</gene>
<dbReference type="GO" id="GO:0005829">
    <property type="term" value="C:cytosol"/>
    <property type="evidence" value="ECO:0007669"/>
    <property type="project" value="TreeGrafter"/>
</dbReference>
<dbReference type="InterPro" id="IPR000485">
    <property type="entry name" value="AsnC-type_HTH_dom"/>
</dbReference>
<dbReference type="InterPro" id="IPR019887">
    <property type="entry name" value="Tscrpt_reg_AsnC/Lrp_C"/>
</dbReference>
<dbReference type="AlphaFoldDB" id="A0A8J3IDX5"/>
<dbReference type="InterPro" id="IPR011991">
    <property type="entry name" value="ArsR-like_HTH"/>
</dbReference>
<keyword evidence="3" id="KW-0804">Transcription</keyword>
<keyword evidence="2" id="KW-0238">DNA-binding</keyword>
<evidence type="ECO:0000259" key="4">
    <source>
        <dbReference type="PROSITE" id="PS50956"/>
    </source>
</evidence>
<keyword evidence="1" id="KW-0805">Transcription regulation</keyword>